<keyword evidence="5" id="KW-1185">Reference proteome</keyword>
<feature type="region of interest" description="Disordered" evidence="1">
    <location>
        <begin position="34"/>
        <end position="55"/>
    </location>
</feature>
<feature type="compositionally biased region" description="Low complexity" evidence="1">
    <location>
        <begin position="34"/>
        <end position="50"/>
    </location>
</feature>
<keyword evidence="2" id="KW-0812">Transmembrane</keyword>
<dbReference type="Proteomes" id="UP001527866">
    <property type="component" value="Unassembled WGS sequence"/>
</dbReference>
<evidence type="ECO:0000259" key="3">
    <source>
        <dbReference type="Pfam" id="PF13785"/>
    </source>
</evidence>
<dbReference type="InterPro" id="IPR025235">
    <property type="entry name" value="DUF4178"/>
</dbReference>
<organism evidence="4 5">
    <name type="scientific">Nocardiopsis endophytica</name>
    <dbReference type="NCBI Taxonomy" id="3018445"/>
    <lineage>
        <taxon>Bacteria</taxon>
        <taxon>Bacillati</taxon>
        <taxon>Actinomycetota</taxon>
        <taxon>Actinomycetes</taxon>
        <taxon>Streptosporangiales</taxon>
        <taxon>Nocardiopsidaceae</taxon>
        <taxon>Nocardiopsis</taxon>
    </lineage>
</organism>
<proteinExistence type="predicted"/>
<evidence type="ECO:0000313" key="5">
    <source>
        <dbReference type="Proteomes" id="UP001527866"/>
    </source>
</evidence>
<keyword evidence="2" id="KW-1133">Transmembrane helix</keyword>
<protein>
    <submittedName>
        <fullName evidence="4">DUF4178 domain-containing protein</fullName>
    </submittedName>
</protein>
<evidence type="ECO:0000256" key="1">
    <source>
        <dbReference type="SAM" id="MobiDB-lite"/>
    </source>
</evidence>
<reference evidence="4 5" key="1">
    <citation type="submission" date="2023-01" db="EMBL/GenBank/DDBJ databases">
        <title>Draft genome sequence of Nocardiopsis sp. RSe5-2 isolated from halophytes.</title>
        <authorList>
            <person name="Duangmal K."/>
            <person name="Chantavorakit T."/>
        </authorList>
    </citation>
    <scope>NUCLEOTIDE SEQUENCE [LARGE SCALE GENOMIC DNA]</scope>
    <source>
        <strain evidence="4 5">RSe5-2</strain>
    </source>
</reference>
<sequence>MDTPTTVVLILLGALVVLGAAILIVQLRRRGRPAASAPSAPAAPRDPFADVGDINGDPRALRAGDMVELGAERAWVRGTLRLSEGGAQWAEHFVDAQGTDAGGGQAARRWLSVEEDPDLQMALGTARPELDLVPGPSSQELDGVRYRLSERGSASYRSEGTTGLRASGGMDYADYEADDGSLLSFERFDHGGWEAATGTPVRRGTLTVYPSGGVEGPGV</sequence>
<dbReference type="EMBL" id="JAQFWQ010000003">
    <property type="protein sequence ID" value="MDA2809339.1"/>
    <property type="molecule type" value="Genomic_DNA"/>
</dbReference>
<dbReference type="Pfam" id="PF13785">
    <property type="entry name" value="DUF4178"/>
    <property type="match status" value="1"/>
</dbReference>
<evidence type="ECO:0000313" key="4">
    <source>
        <dbReference type="EMBL" id="MDA2809339.1"/>
    </source>
</evidence>
<feature type="transmembrane region" description="Helical" evidence="2">
    <location>
        <begin position="6"/>
        <end position="25"/>
    </location>
</feature>
<accession>A0ABT4TXB2</accession>
<name>A0ABT4TXB2_9ACTN</name>
<dbReference type="RefSeq" id="WP_270683246.1">
    <property type="nucleotide sequence ID" value="NZ_JAQFWQ010000003.1"/>
</dbReference>
<feature type="domain" description="DUF4178" evidence="3">
    <location>
        <begin position="62"/>
        <end position="202"/>
    </location>
</feature>
<comment type="caution">
    <text evidence="4">The sequence shown here is derived from an EMBL/GenBank/DDBJ whole genome shotgun (WGS) entry which is preliminary data.</text>
</comment>
<evidence type="ECO:0000256" key="2">
    <source>
        <dbReference type="SAM" id="Phobius"/>
    </source>
</evidence>
<gene>
    <name evidence="4" type="ORF">O4J56_01700</name>
</gene>
<keyword evidence="2" id="KW-0472">Membrane</keyword>